<reference evidence="5 6" key="1">
    <citation type="submission" date="2019-01" db="EMBL/GenBank/DDBJ databases">
        <title>Bacillus sp. M5HDSG1-1, whole genome shotgun sequence.</title>
        <authorList>
            <person name="Tuo L."/>
        </authorList>
    </citation>
    <scope>NUCLEOTIDE SEQUENCE [LARGE SCALE GENOMIC DNA]</scope>
    <source>
        <strain evidence="5 6">M5HDSG1-1</strain>
    </source>
</reference>
<organism evidence="5 6">
    <name type="scientific">Niallia taxi</name>
    <dbReference type="NCBI Taxonomy" id="2499688"/>
    <lineage>
        <taxon>Bacteria</taxon>
        <taxon>Bacillati</taxon>
        <taxon>Bacillota</taxon>
        <taxon>Bacilli</taxon>
        <taxon>Bacillales</taxon>
        <taxon>Bacillaceae</taxon>
        <taxon>Niallia</taxon>
    </lineage>
</organism>
<dbReference type="Gene3D" id="1.10.443.10">
    <property type="entry name" value="Intergrase catalytic core"/>
    <property type="match status" value="1"/>
</dbReference>
<dbReference type="Pfam" id="PF00589">
    <property type="entry name" value="Phage_integrase"/>
    <property type="match status" value="1"/>
</dbReference>
<name>A0A3S2TU72_9BACI</name>
<dbReference type="InterPro" id="IPR013762">
    <property type="entry name" value="Integrase-like_cat_sf"/>
</dbReference>
<dbReference type="InterPro" id="IPR050090">
    <property type="entry name" value="Tyrosine_recombinase_XerCD"/>
</dbReference>
<dbReference type="EMBL" id="RZTZ01000004">
    <property type="protein sequence ID" value="RVT62771.1"/>
    <property type="molecule type" value="Genomic_DNA"/>
</dbReference>
<dbReference type="GO" id="GO:0006310">
    <property type="term" value="P:DNA recombination"/>
    <property type="evidence" value="ECO:0007669"/>
    <property type="project" value="UniProtKB-KW"/>
</dbReference>
<dbReference type="SUPFAM" id="SSF56349">
    <property type="entry name" value="DNA breaking-rejoining enzymes"/>
    <property type="match status" value="1"/>
</dbReference>
<evidence type="ECO:0000256" key="1">
    <source>
        <dbReference type="ARBA" id="ARBA00008857"/>
    </source>
</evidence>
<comment type="caution">
    <text evidence="5">The sequence shown here is derived from an EMBL/GenBank/DDBJ whole genome shotgun (WGS) entry which is preliminary data.</text>
</comment>
<proteinExistence type="inferred from homology"/>
<sequence length="324" mass="36969">MVKKKASLNVETDLSGLFSEMKSRNNIPIDGLLIDKALAVILRQMKAVGLRQRTLSDYELHVNHFCKITNARYIEEINTERIFEWLSSMNVSNQTKLIRLKCFKAFLGRCFNNGWIETKFWTDIKIKVDSRVKEGATDKEIKVLLSLLDLSKFIELRDATAIYCMYITGIRIGTLSQLETKHIDFENNLLKIDGGIIKNHESLYLPFDDVLATLFTALVKQNDMIRKEKKVNNNYLFVSINGGQVSTSPTNNNITKRLCMYAKEYGLKNINAHALRRGFATKLLKNGANIGLISKALGHSSLDVTTRYIHLDKEEVVNGLRNYL</sequence>
<dbReference type="CDD" id="cd00397">
    <property type="entry name" value="DNA_BRE_C"/>
    <property type="match status" value="1"/>
</dbReference>
<dbReference type="PANTHER" id="PTHR30349:SF64">
    <property type="entry name" value="PROPHAGE INTEGRASE INTD-RELATED"/>
    <property type="match status" value="1"/>
</dbReference>
<comment type="similarity">
    <text evidence="1">Belongs to the 'phage' integrase family.</text>
</comment>
<dbReference type="PROSITE" id="PS51898">
    <property type="entry name" value="TYR_RECOMBINASE"/>
    <property type="match status" value="1"/>
</dbReference>
<protein>
    <submittedName>
        <fullName evidence="5">Site-specific integrase</fullName>
    </submittedName>
</protein>
<evidence type="ECO:0000313" key="6">
    <source>
        <dbReference type="Proteomes" id="UP000288024"/>
    </source>
</evidence>
<dbReference type="GO" id="GO:0003677">
    <property type="term" value="F:DNA binding"/>
    <property type="evidence" value="ECO:0007669"/>
    <property type="project" value="UniProtKB-KW"/>
</dbReference>
<dbReference type="RefSeq" id="WP_127738723.1">
    <property type="nucleotide sequence ID" value="NZ_RZTZ01000004.1"/>
</dbReference>
<keyword evidence="6" id="KW-1185">Reference proteome</keyword>
<evidence type="ECO:0000256" key="2">
    <source>
        <dbReference type="ARBA" id="ARBA00023125"/>
    </source>
</evidence>
<dbReference type="GO" id="GO:0015074">
    <property type="term" value="P:DNA integration"/>
    <property type="evidence" value="ECO:0007669"/>
    <property type="project" value="InterPro"/>
</dbReference>
<dbReference type="InterPro" id="IPR010998">
    <property type="entry name" value="Integrase_recombinase_N"/>
</dbReference>
<dbReference type="InterPro" id="IPR002104">
    <property type="entry name" value="Integrase_catalytic"/>
</dbReference>
<dbReference type="Proteomes" id="UP000288024">
    <property type="component" value="Unassembled WGS sequence"/>
</dbReference>
<evidence type="ECO:0000259" key="4">
    <source>
        <dbReference type="PROSITE" id="PS51898"/>
    </source>
</evidence>
<accession>A0A3S2TU72</accession>
<dbReference type="PANTHER" id="PTHR30349">
    <property type="entry name" value="PHAGE INTEGRASE-RELATED"/>
    <property type="match status" value="1"/>
</dbReference>
<dbReference type="InterPro" id="IPR011010">
    <property type="entry name" value="DNA_brk_join_enz"/>
</dbReference>
<evidence type="ECO:0000313" key="5">
    <source>
        <dbReference type="EMBL" id="RVT62771.1"/>
    </source>
</evidence>
<feature type="domain" description="Tyr recombinase" evidence="4">
    <location>
        <begin position="131"/>
        <end position="321"/>
    </location>
</feature>
<gene>
    <name evidence="5" type="ORF">EM808_13615</name>
</gene>
<dbReference type="Gene3D" id="1.10.150.130">
    <property type="match status" value="1"/>
</dbReference>
<keyword evidence="2" id="KW-0238">DNA-binding</keyword>
<dbReference type="AlphaFoldDB" id="A0A3S2TU72"/>
<keyword evidence="3" id="KW-0233">DNA recombination</keyword>
<evidence type="ECO:0000256" key="3">
    <source>
        <dbReference type="ARBA" id="ARBA00023172"/>
    </source>
</evidence>